<feature type="domain" description="HPt" evidence="2">
    <location>
        <begin position="22"/>
        <end position="115"/>
    </location>
</feature>
<dbReference type="InterPro" id="IPR036641">
    <property type="entry name" value="HPT_dom_sf"/>
</dbReference>
<keyword evidence="4" id="KW-1185">Reference proteome</keyword>
<dbReference type="PATRIC" id="fig|1121451.3.peg.1342"/>
<feature type="modified residue" description="Phosphohistidine" evidence="1">
    <location>
        <position position="61"/>
    </location>
</feature>
<dbReference type="RefSeq" id="WP_015335972.1">
    <property type="nucleotide sequence ID" value="NC_020055.1"/>
</dbReference>
<dbReference type="GO" id="GO:0004672">
    <property type="term" value="F:protein kinase activity"/>
    <property type="evidence" value="ECO:0007669"/>
    <property type="project" value="UniProtKB-ARBA"/>
</dbReference>
<dbReference type="Pfam" id="PF01627">
    <property type="entry name" value="Hpt"/>
    <property type="match status" value="1"/>
</dbReference>
<proteinExistence type="predicted"/>
<dbReference type="eggNOG" id="ENOG5032D81">
    <property type="taxonomic scope" value="Bacteria"/>
</dbReference>
<name>L0R9D5_9BACT</name>
<dbReference type="Gene3D" id="1.20.120.160">
    <property type="entry name" value="HPT domain"/>
    <property type="match status" value="1"/>
</dbReference>
<evidence type="ECO:0000259" key="2">
    <source>
        <dbReference type="PROSITE" id="PS50894"/>
    </source>
</evidence>
<dbReference type="AlphaFoldDB" id="L0R9D5"/>
<sequence length="115" mass="12428">MNFNDDSGRFDLESALERFSGDSELLGEAIAIFKEEAARHLVNIKLFLTDGQIHKVVAEAHTLKAECGAVGAVAAQFLSGSLEKAALNIDHAASQELFLKVEEEVNTAIEELPDS</sequence>
<dbReference type="KEGG" id="dhy:DESAM_21087"/>
<dbReference type="PROSITE" id="PS50894">
    <property type="entry name" value="HPT"/>
    <property type="match status" value="1"/>
</dbReference>
<dbReference type="GO" id="GO:0000160">
    <property type="term" value="P:phosphorelay signal transduction system"/>
    <property type="evidence" value="ECO:0007669"/>
    <property type="project" value="InterPro"/>
</dbReference>
<evidence type="ECO:0000313" key="4">
    <source>
        <dbReference type="Proteomes" id="UP000010808"/>
    </source>
</evidence>
<organism evidence="3 4">
    <name type="scientific">Maridesulfovibrio hydrothermalis AM13 = DSM 14728</name>
    <dbReference type="NCBI Taxonomy" id="1121451"/>
    <lineage>
        <taxon>Bacteria</taxon>
        <taxon>Pseudomonadati</taxon>
        <taxon>Thermodesulfobacteriota</taxon>
        <taxon>Desulfovibrionia</taxon>
        <taxon>Desulfovibrionales</taxon>
        <taxon>Desulfovibrionaceae</taxon>
        <taxon>Maridesulfovibrio</taxon>
    </lineage>
</organism>
<accession>L0R9D5</accession>
<evidence type="ECO:0000256" key="1">
    <source>
        <dbReference type="PROSITE-ProRule" id="PRU00110"/>
    </source>
</evidence>
<protein>
    <submittedName>
        <fullName evidence="3">Hpt protein</fullName>
    </submittedName>
</protein>
<dbReference type="OrthoDB" id="5459847at2"/>
<dbReference type="EMBL" id="FO203522">
    <property type="protein sequence ID" value="CCO23368.1"/>
    <property type="molecule type" value="Genomic_DNA"/>
</dbReference>
<dbReference type="HOGENOM" id="CLU_2105036_0_0_7"/>
<dbReference type="SUPFAM" id="SSF47226">
    <property type="entry name" value="Histidine-containing phosphotransfer domain, HPT domain"/>
    <property type="match status" value="1"/>
</dbReference>
<dbReference type="Proteomes" id="UP000010808">
    <property type="component" value="Chromosome"/>
</dbReference>
<evidence type="ECO:0000313" key="3">
    <source>
        <dbReference type="EMBL" id="CCO23368.1"/>
    </source>
</evidence>
<dbReference type="STRING" id="1121451.DESAM_21087"/>
<gene>
    <name evidence="3" type="ORF">DESAM_21087</name>
</gene>
<dbReference type="InterPro" id="IPR008207">
    <property type="entry name" value="Sig_transdc_His_kin_Hpt_dom"/>
</dbReference>
<keyword evidence="1" id="KW-0597">Phosphoprotein</keyword>
<reference evidence="3 4" key="1">
    <citation type="submission" date="2012-10" db="EMBL/GenBank/DDBJ databases">
        <authorList>
            <person name="Genoscope - CEA"/>
        </authorList>
    </citation>
    <scope>NUCLEOTIDE SEQUENCE [LARGE SCALE GENOMIC DNA]</scope>
    <source>
        <strain evidence="4">AM13 / DSM 14728</strain>
    </source>
</reference>